<dbReference type="NCBIfam" id="TIGR00449">
    <property type="entry name" value="tgt_general"/>
    <property type="match status" value="1"/>
</dbReference>
<evidence type="ECO:0000313" key="4">
    <source>
        <dbReference type="Proteomes" id="UP000178372"/>
    </source>
</evidence>
<keyword evidence="1" id="KW-0479">Metal-binding</keyword>
<feature type="domain" description="tRNA-guanine(15) transglycosylase-like" evidence="2">
    <location>
        <begin position="15"/>
        <end position="105"/>
    </location>
</feature>
<organism evidence="3 4">
    <name type="scientific">Candidatus Roizmanbacteria bacterium RIFCSPHIGHO2_01_FULL_39_12b</name>
    <dbReference type="NCBI Taxonomy" id="1802030"/>
    <lineage>
        <taxon>Bacteria</taxon>
        <taxon>Candidatus Roizmaniibacteriota</taxon>
    </lineage>
</organism>
<reference evidence="3 4" key="1">
    <citation type="journal article" date="2016" name="Nat. Commun.">
        <title>Thousands of microbial genomes shed light on interconnected biogeochemical processes in an aquifer system.</title>
        <authorList>
            <person name="Anantharaman K."/>
            <person name="Brown C.T."/>
            <person name="Hug L.A."/>
            <person name="Sharon I."/>
            <person name="Castelle C.J."/>
            <person name="Probst A.J."/>
            <person name="Thomas B.C."/>
            <person name="Singh A."/>
            <person name="Wilkins M.J."/>
            <person name="Karaoz U."/>
            <person name="Brodie E.L."/>
            <person name="Williams K.H."/>
            <person name="Hubbard S.S."/>
            <person name="Banfield J.F."/>
        </authorList>
    </citation>
    <scope>NUCLEOTIDE SEQUENCE [LARGE SCALE GENOMIC DNA]</scope>
</reference>
<comment type="caution">
    <text evidence="3">The sequence shown here is derived from an EMBL/GenBank/DDBJ whole genome shotgun (WGS) entry which is preliminary data.</text>
</comment>
<dbReference type="InterPro" id="IPR036511">
    <property type="entry name" value="TGT-like_sf"/>
</dbReference>
<proteinExistence type="predicted"/>
<evidence type="ECO:0000313" key="3">
    <source>
        <dbReference type="EMBL" id="OGK16735.1"/>
    </source>
</evidence>
<dbReference type="InterPro" id="IPR002616">
    <property type="entry name" value="tRNA_ribo_trans-like"/>
</dbReference>
<sequence>MNFNFNVLQTSTKSCARVGEITTPHGVIKTPALVVVGTKGTVKGLSPEDLELTGTQFVFSNTYHLVLSPTLEVIEKAGGIHKLSKINKPIITDSGGFQVFSLSRGNRASLTPNDNDEKPILVKIDENGVTLT</sequence>
<accession>A0A1F7GD30</accession>
<dbReference type="AlphaFoldDB" id="A0A1F7GD30"/>
<gene>
    <name evidence="3" type="ORF">A2690_04945</name>
</gene>
<name>A0A1F7GD30_9BACT</name>
<evidence type="ECO:0000259" key="2">
    <source>
        <dbReference type="Pfam" id="PF01702"/>
    </source>
</evidence>
<dbReference type="EMBL" id="MFZF01000012">
    <property type="protein sequence ID" value="OGK16735.1"/>
    <property type="molecule type" value="Genomic_DNA"/>
</dbReference>
<dbReference type="PANTHER" id="PTHR43468:SF1">
    <property type="entry name" value="TRNA-GUANOSINE(34) QUEUINE TRANSGLYCOSYLASE"/>
    <property type="match status" value="1"/>
</dbReference>
<dbReference type="Proteomes" id="UP000178372">
    <property type="component" value="Unassembled WGS sequence"/>
</dbReference>
<dbReference type="GO" id="GO:0006400">
    <property type="term" value="P:tRNA modification"/>
    <property type="evidence" value="ECO:0007669"/>
    <property type="project" value="InterPro"/>
</dbReference>
<dbReference type="PANTHER" id="PTHR43468">
    <property type="match status" value="1"/>
</dbReference>
<dbReference type="Pfam" id="PF01702">
    <property type="entry name" value="TGT"/>
    <property type="match status" value="1"/>
</dbReference>
<dbReference type="Gene3D" id="3.20.20.105">
    <property type="entry name" value="Queuine tRNA-ribosyltransferase-like"/>
    <property type="match status" value="1"/>
</dbReference>
<evidence type="ECO:0000256" key="1">
    <source>
        <dbReference type="ARBA" id="ARBA00022723"/>
    </source>
</evidence>
<protein>
    <recommendedName>
        <fullName evidence="2">tRNA-guanine(15) transglycosylase-like domain-containing protein</fullName>
    </recommendedName>
</protein>
<dbReference type="SUPFAM" id="SSF51713">
    <property type="entry name" value="tRNA-guanine transglycosylase"/>
    <property type="match status" value="1"/>
</dbReference>
<dbReference type="GO" id="GO:0046872">
    <property type="term" value="F:metal ion binding"/>
    <property type="evidence" value="ECO:0007669"/>
    <property type="project" value="UniProtKB-KW"/>
</dbReference>